<dbReference type="Proteomes" id="UP000078290">
    <property type="component" value="Unassembled WGS sequence"/>
</dbReference>
<evidence type="ECO:0000313" key="1">
    <source>
        <dbReference type="EMBL" id="OAT71569.1"/>
    </source>
</evidence>
<name>A0A1B7KNL2_PARTM</name>
<reference evidence="2" key="1">
    <citation type="submission" date="2016-05" db="EMBL/GenBank/DDBJ databases">
        <authorList>
            <person name="Wang W."/>
            <person name="Zhu L."/>
        </authorList>
    </citation>
    <scope>NUCLEOTIDE SEQUENCE [LARGE SCALE GENOMIC DNA]</scope>
    <source>
        <strain evidence="2">W-2</strain>
    </source>
</reference>
<accession>A0A1B7KNL2</accession>
<sequence length="62" mass="6926">MLMKIQSLPDWFEKEGEQNASHSRKMGRNQAAAGISFTLINDYGIEVTCMNYGCIITKIIAS</sequence>
<protein>
    <submittedName>
        <fullName evidence="1">Uncharacterized protein</fullName>
    </submittedName>
</protein>
<gene>
    <name evidence="1" type="ORF">A7K69_14310</name>
</gene>
<organism evidence="1 2">
    <name type="scientific">Parageobacillus thermoglucosidasius</name>
    <name type="common">Geobacillus thermoglucosidasius</name>
    <dbReference type="NCBI Taxonomy" id="1426"/>
    <lineage>
        <taxon>Bacteria</taxon>
        <taxon>Bacillati</taxon>
        <taxon>Bacillota</taxon>
        <taxon>Bacilli</taxon>
        <taxon>Bacillales</taxon>
        <taxon>Anoxybacillaceae</taxon>
        <taxon>Parageobacillus</taxon>
    </lineage>
</organism>
<evidence type="ECO:0000313" key="2">
    <source>
        <dbReference type="Proteomes" id="UP000078290"/>
    </source>
</evidence>
<dbReference type="AlphaFoldDB" id="A0A1B7KNL2"/>
<proteinExistence type="predicted"/>
<comment type="caution">
    <text evidence="1">The sequence shown here is derived from an EMBL/GenBank/DDBJ whole genome shotgun (WGS) entry which is preliminary data.</text>
</comment>
<dbReference type="EMBL" id="LXMA01000042">
    <property type="protein sequence ID" value="OAT71569.1"/>
    <property type="molecule type" value="Genomic_DNA"/>
</dbReference>